<gene>
    <name evidence="3" type="ORF">HMPREF0444_0159</name>
</gene>
<dbReference type="AlphaFoldDB" id="C8NE14"/>
<sequence length="196" mass="21794">MMKRKLLLAVFSTFLLAACQNSQMGMDKMDMKSTTEEMGKMSEQKTENKDSMNGTMGMDEVSDYTFKTLDGKDVSLADYKGKKIYLKFWASWCPICLAGLADINQLADTPPKDAVVLTVVAPGVNREKKLDDFKEWFSGLEYKTLPVLVDNNGQFLKKLGVVGYPSSAFIDANGKVVRVQPGHVTNEDIVKTLETL</sequence>
<organism evidence="3 4">
    <name type="scientific">Granulicatella adiacens ATCC 49175</name>
    <dbReference type="NCBI Taxonomy" id="638301"/>
    <lineage>
        <taxon>Bacteria</taxon>
        <taxon>Bacillati</taxon>
        <taxon>Bacillota</taxon>
        <taxon>Bacilli</taxon>
        <taxon>Lactobacillales</taxon>
        <taxon>Carnobacteriaceae</taxon>
        <taxon>Granulicatella</taxon>
    </lineage>
</organism>
<dbReference type="InterPro" id="IPR050553">
    <property type="entry name" value="Thioredoxin_ResA/DsbE_sf"/>
</dbReference>
<dbReference type="PROSITE" id="PS51352">
    <property type="entry name" value="THIOREDOXIN_2"/>
    <property type="match status" value="1"/>
</dbReference>
<name>C8NE14_9LACT</name>
<dbReference type="STRING" id="638301.HMPREF0444_0159"/>
<evidence type="ECO:0000259" key="2">
    <source>
        <dbReference type="PROSITE" id="PS51352"/>
    </source>
</evidence>
<dbReference type="eggNOG" id="COG0526">
    <property type="taxonomic scope" value="Bacteria"/>
</dbReference>
<reference evidence="3 4" key="1">
    <citation type="submission" date="2009-08" db="EMBL/GenBank/DDBJ databases">
        <authorList>
            <person name="Muzny D."/>
            <person name="Qin X."/>
            <person name="Deng J."/>
            <person name="Jiang H."/>
            <person name="Liu Y."/>
            <person name="Qu J."/>
            <person name="Song X.-Z."/>
            <person name="Zhang L."/>
            <person name="Thornton R."/>
            <person name="Coyle M."/>
            <person name="Francisco L."/>
            <person name="Jackson L."/>
            <person name="Javaid M."/>
            <person name="Korchina V."/>
            <person name="Kovar C."/>
            <person name="Mata R."/>
            <person name="Mathew T."/>
            <person name="Ngo R."/>
            <person name="Nguyen L."/>
            <person name="Nguyen N."/>
            <person name="Okwuonu G."/>
            <person name="Ongeri F."/>
            <person name="Pham C."/>
            <person name="Simmons D."/>
            <person name="Wilczek-Boney K."/>
            <person name="Hale W."/>
            <person name="Jakkamsetti A."/>
            <person name="Pham P."/>
            <person name="Ruth R."/>
            <person name="San Lucas F."/>
            <person name="Warren J."/>
            <person name="Zhang J."/>
            <person name="Zhao Z."/>
            <person name="Zhou C."/>
            <person name="Zhu D."/>
            <person name="Lee S."/>
            <person name="Bess C."/>
            <person name="Blankenburg K."/>
            <person name="Forbes L."/>
            <person name="Fu Q."/>
            <person name="Gubbala S."/>
            <person name="Hirani K."/>
            <person name="Jayaseelan J.C."/>
            <person name="Lara F."/>
            <person name="Munidasa M."/>
            <person name="Palculict T."/>
            <person name="Patil S."/>
            <person name="Pu L.-L."/>
            <person name="Saada N."/>
            <person name="Tang L."/>
            <person name="Weissenberger G."/>
            <person name="Zhu Y."/>
            <person name="Hemphill L."/>
            <person name="Shang Y."/>
            <person name="Youmans B."/>
            <person name="Ayvaz T."/>
            <person name="Ross M."/>
            <person name="Santibanez J."/>
            <person name="Aqrawi P."/>
            <person name="Gross S."/>
            <person name="Joshi V."/>
            <person name="Fowler G."/>
            <person name="Nazareth L."/>
            <person name="Reid J."/>
            <person name="Worley K."/>
            <person name="Petrosino J."/>
            <person name="Highlander S."/>
            <person name="Gibbs R."/>
        </authorList>
    </citation>
    <scope>NUCLEOTIDE SEQUENCE [LARGE SCALE GENOMIC DNA]</scope>
    <source>
        <strain evidence="3 4">ATCC 49175</strain>
    </source>
</reference>
<feature type="signal peptide" evidence="1">
    <location>
        <begin position="1"/>
        <end position="17"/>
    </location>
</feature>
<keyword evidence="1" id="KW-0732">Signal</keyword>
<dbReference type="RefSeq" id="WP_005605096.1">
    <property type="nucleotide sequence ID" value="NZ_CP102283.1"/>
</dbReference>
<dbReference type="Pfam" id="PF08534">
    <property type="entry name" value="Redoxin"/>
    <property type="match status" value="1"/>
</dbReference>
<protein>
    <submittedName>
        <fullName evidence="3">Redoxin family protein</fullName>
    </submittedName>
</protein>
<dbReference type="PROSITE" id="PS51257">
    <property type="entry name" value="PROKAR_LIPOPROTEIN"/>
    <property type="match status" value="1"/>
</dbReference>
<dbReference type="GO" id="GO:0016491">
    <property type="term" value="F:oxidoreductase activity"/>
    <property type="evidence" value="ECO:0007669"/>
    <property type="project" value="InterPro"/>
</dbReference>
<dbReference type="Gene3D" id="3.40.30.10">
    <property type="entry name" value="Glutaredoxin"/>
    <property type="match status" value="1"/>
</dbReference>
<dbReference type="InterPro" id="IPR013740">
    <property type="entry name" value="Redoxin"/>
</dbReference>
<feature type="domain" description="Thioredoxin" evidence="2">
    <location>
        <begin position="55"/>
        <end position="196"/>
    </location>
</feature>
<evidence type="ECO:0000313" key="3">
    <source>
        <dbReference type="EMBL" id="EEW37915.1"/>
    </source>
</evidence>
<comment type="caution">
    <text evidence="3">The sequence shown here is derived from an EMBL/GenBank/DDBJ whole genome shotgun (WGS) entry which is preliminary data.</text>
</comment>
<dbReference type="CDD" id="cd02966">
    <property type="entry name" value="TlpA_like_family"/>
    <property type="match status" value="1"/>
</dbReference>
<dbReference type="PANTHER" id="PTHR42852:SF16">
    <property type="entry name" value="THIOL:DISULFIDE INTERCHANGE PROTEIN TLPA"/>
    <property type="match status" value="1"/>
</dbReference>
<accession>C8NE14</accession>
<dbReference type="InterPro" id="IPR013766">
    <property type="entry name" value="Thioredoxin_domain"/>
</dbReference>
<dbReference type="InterPro" id="IPR036249">
    <property type="entry name" value="Thioredoxin-like_sf"/>
</dbReference>
<keyword evidence="4" id="KW-1185">Reference proteome</keyword>
<dbReference type="SUPFAM" id="SSF52833">
    <property type="entry name" value="Thioredoxin-like"/>
    <property type="match status" value="1"/>
</dbReference>
<feature type="chain" id="PRO_5039283758" evidence="1">
    <location>
        <begin position="18"/>
        <end position="196"/>
    </location>
</feature>
<evidence type="ECO:0000256" key="1">
    <source>
        <dbReference type="SAM" id="SignalP"/>
    </source>
</evidence>
<dbReference type="PANTHER" id="PTHR42852">
    <property type="entry name" value="THIOL:DISULFIDE INTERCHANGE PROTEIN DSBE"/>
    <property type="match status" value="1"/>
</dbReference>
<dbReference type="HOGENOM" id="CLU_042529_11_4_9"/>
<evidence type="ECO:0000313" key="4">
    <source>
        <dbReference type="Proteomes" id="UP000005926"/>
    </source>
</evidence>
<proteinExistence type="predicted"/>
<dbReference type="EMBL" id="ACKZ01000008">
    <property type="protein sequence ID" value="EEW37915.1"/>
    <property type="molecule type" value="Genomic_DNA"/>
</dbReference>
<dbReference type="Proteomes" id="UP000005926">
    <property type="component" value="Unassembled WGS sequence"/>
</dbReference>